<evidence type="ECO:0008006" key="4">
    <source>
        <dbReference type="Google" id="ProtNLM"/>
    </source>
</evidence>
<feature type="signal peptide" evidence="1">
    <location>
        <begin position="1"/>
        <end position="38"/>
    </location>
</feature>
<dbReference type="Proteomes" id="UP000679307">
    <property type="component" value="Chromosome"/>
</dbReference>
<dbReference type="PROSITE" id="PS51318">
    <property type="entry name" value="TAT"/>
    <property type="match status" value="1"/>
</dbReference>
<name>A0ABX8EDA3_9ACTN</name>
<evidence type="ECO:0000313" key="2">
    <source>
        <dbReference type="EMBL" id="QVT78405.1"/>
    </source>
</evidence>
<evidence type="ECO:0000256" key="1">
    <source>
        <dbReference type="SAM" id="SignalP"/>
    </source>
</evidence>
<accession>A0ABX8EDA3</accession>
<organism evidence="2 3">
    <name type="scientific">Nocardioides aquaticus</name>
    <dbReference type="NCBI Taxonomy" id="160826"/>
    <lineage>
        <taxon>Bacteria</taxon>
        <taxon>Bacillati</taxon>
        <taxon>Actinomycetota</taxon>
        <taxon>Actinomycetes</taxon>
        <taxon>Propionibacteriales</taxon>
        <taxon>Nocardioidaceae</taxon>
        <taxon>Nocardioides</taxon>
    </lineage>
</organism>
<keyword evidence="3" id="KW-1185">Reference proteome</keyword>
<gene>
    <name evidence="2" type="ORF">ENKNEFLB_00782</name>
</gene>
<proteinExistence type="predicted"/>
<dbReference type="EMBL" id="CP075371">
    <property type="protein sequence ID" value="QVT78405.1"/>
    <property type="molecule type" value="Genomic_DNA"/>
</dbReference>
<reference evidence="2 3" key="1">
    <citation type="submission" date="2021-05" db="EMBL/GenBank/DDBJ databases">
        <title>Complete genome of Nocardioides aquaticus KCTC 9944T isolated from meromictic and hypersaline Ekho Lake, Antarctica.</title>
        <authorList>
            <person name="Hwang K."/>
            <person name="Kim K.M."/>
            <person name="Choe H."/>
        </authorList>
    </citation>
    <scope>NUCLEOTIDE SEQUENCE [LARGE SCALE GENOMIC DNA]</scope>
    <source>
        <strain evidence="2 3">KCTC 9944</strain>
    </source>
</reference>
<keyword evidence="1" id="KW-0732">Signal</keyword>
<dbReference type="InterPro" id="IPR006311">
    <property type="entry name" value="TAT_signal"/>
</dbReference>
<sequence length="362" mass="39605">MSFSSGTTPPTPVVSRRGALITAAGGIGLASVASSATAANGTRFRARTVAARRRRRPRRPRPAVNPATNLTAVRVFPSYRTKVYGQHDAVLERLGDLGIKRMSHKLTPAIASSAAVISFTQRAYFEHGIKSWLTVGEPRVPISPAEWDKMVRVLKGPLAGMVERVYGWNEPNHVRGGGSPLPADWHLKAAAHQAQLWARMAPLGIKVGTPQLWSGDFDRHDRDLFKLAPHIRGNFDHIGWHLYPRGTVGEHLLDRFEDTYRAALGGTFPVVCTEAGYFTAPNYRGGAINVTEAQEADYLPKLVDSYVKRGYGISYFELLNDPDPSGANREAHLGLFNTPSMNPASWTPKAGYHSLKAHLAGN</sequence>
<evidence type="ECO:0000313" key="3">
    <source>
        <dbReference type="Proteomes" id="UP000679307"/>
    </source>
</evidence>
<protein>
    <recommendedName>
        <fullName evidence="4">Asl1-like glycosyl hydrolase catalytic domain-containing protein</fullName>
    </recommendedName>
</protein>
<feature type="chain" id="PRO_5046130644" description="Asl1-like glycosyl hydrolase catalytic domain-containing protein" evidence="1">
    <location>
        <begin position="39"/>
        <end position="362"/>
    </location>
</feature>